<keyword evidence="2 4" id="KW-1133">Transmembrane helix</keyword>
<feature type="transmembrane region" description="Helical" evidence="4">
    <location>
        <begin position="137"/>
        <end position="156"/>
    </location>
</feature>
<dbReference type="SUPFAM" id="SSF103473">
    <property type="entry name" value="MFS general substrate transporter"/>
    <property type="match status" value="1"/>
</dbReference>
<keyword evidence="1 4" id="KW-0812">Transmembrane</keyword>
<dbReference type="Pfam" id="PF07690">
    <property type="entry name" value="MFS_1"/>
    <property type="match status" value="1"/>
</dbReference>
<evidence type="ECO:0000313" key="6">
    <source>
        <dbReference type="EMBL" id="MCJ2182318.1"/>
    </source>
</evidence>
<proteinExistence type="predicted"/>
<protein>
    <submittedName>
        <fullName evidence="6">MFS transporter</fullName>
    </submittedName>
</protein>
<evidence type="ECO:0000259" key="5">
    <source>
        <dbReference type="PROSITE" id="PS50850"/>
    </source>
</evidence>
<feature type="transmembrane region" description="Helical" evidence="4">
    <location>
        <begin position="168"/>
        <end position="187"/>
    </location>
</feature>
<feature type="transmembrane region" description="Helical" evidence="4">
    <location>
        <begin position="44"/>
        <end position="66"/>
    </location>
</feature>
<sequence length="206" mass="21066">EGLTLGEAAARPTFWLVLVAVAAGAGGTTAVFSHVVPILGDRGLSVATGTAVVSVFALATSAWQIATGRIMDVIQTPRVAVPMYGMAIVGLALLEFGQGTPLLILAGVLLGVGLGGQFGALPYFIARYFGVRHFGSIIGAMYSAVIAAQGVTPVLLDLVFDHVHSYRPALIGVGAALVTGMALLTALPRYGEEEAPSLDGVPMPSH</sequence>
<comment type="caution">
    <text evidence="6">The sequence shown here is derived from an EMBL/GenBank/DDBJ whole genome shotgun (WGS) entry which is preliminary data.</text>
</comment>
<evidence type="ECO:0000313" key="7">
    <source>
        <dbReference type="Proteomes" id="UP001162881"/>
    </source>
</evidence>
<feature type="transmembrane region" description="Helical" evidence="4">
    <location>
        <begin position="78"/>
        <end position="96"/>
    </location>
</feature>
<name>A0ABT0BBD7_9SPHN</name>
<keyword evidence="7" id="KW-1185">Reference proteome</keyword>
<dbReference type="Gene3D" id="1.20.1250.20">
    <property type="entry name" value="MFS general substrate transporter like domains"/>
    <property type="match status" value="1"/>
</dbReference>
<reference evidence="6" key="1">
    <citation type="submission" date="2022-03" db="EMBL/GenBank/DDBJ databases">
        <title>Identification of a novel bacterium isolated from mangrove sediments.</title>
        <authorList>
            <person name="Pan X."/>
        </authorList>
    </citation>
    <scope>NUCLEOTIDE SEQUENCE</scope>
    <source>
        <strain evidence="6">B1949</strain>
    </source>
</reference>
<feature type="transmembrane region" description="Helical" evidence="4">
    <location>
        <begin position="12"/>
        <end position="32"/>
    </location>
</feature>
<evidence type="ECO:0000256" key="4">
    <source>
        <dbReference type="SAM" id="Phobius"/>
    </source>
</evidence>
<feature type="transmembrane region" description="Helical" evidence="4">
    <location>
        <begin position="102"/>
        <end position="125"/>
    </location>
</feature>
<dbReference type="Proteomes" id="UP001162881">
    <property type="component" value="Unassembled WGS sequence"/>
</dbReference>
<dbReference type="InterPro" id="IPR011701">
    <property type="entry name" value="MFS"/>
</dbReference>
<evidence type="ECO:0000256" key="1">
    <source>
        <dbReference type="ARBA" id="ARBA00022692"/>
    </source>
</evidence>
<evidence type="ECO:0000256" key="2">
    <source>
        <dbReference type="ARBA" id="ARBA00022989"/>
    </source>
</evidence>
<organism evidence="6 7">
    <name type="scientific">Novosphingobium organovorum</name>
    <dbReference type="NCBI Taxonomy" id="2930092"/>
    <lineage>
        <taxon>Bacteria</taxon>
        <taxon>Pseudomonadati</taxon>
        <taxon>Pseudomonadota</taxon>
        <taxon>Alphaproteobacteria</taxon>
        <taxon>Sphingomonadales</taxon>
        <taxon>Sphingomonadaceae</taxon>
        <taxon>Novosphingobium</taxon>
    </lineage>
</organism>
<evidence type="ECO:0000256" key="3">
    <source>
        <dbReference type="ARBA" id="ARBA00023136"/>
    </source>
</evidence>
<dbReference type="PROSITE" id="PS50850">
    <property type="entry name" value="MFS"/>
    <property type="match status" value="1"/>
</dbReference>
<feature type="domain" description="Major facilitator superfamily (MFS) profile" evidence="5">
    <location>
        <begin position="13"/>
        <end position="206"/>
    </location>
</feature>
<accession>A0ABT0BBD7</accession>
<dbReference type="RefSeq" id="WP_244018119.1">
    <property type="nucleotide sequence ID" value="NZ_JALHLF010000014.1"/>
</dbReference>
<dbReference type="InterPro" id="IPR020846">
    <property type="entry name" value="MFS_dom"/>
</dbReference>
<dbReference type="InterPro" id="IPR036259">
    <property type="entry name" value="MFS_trans_sf"/>
</dbReference>
<feature type="non-terminal residue" evidence="6">
    <location>
        <position position="1"/>
    </location>
</feature>
<keyword evidence="3 4" id="KW-0472">Membrane</keyword>
<dbReference type="EMBL" id="JALHLF010000014">
    <property type="protein sequence ID" value="MCJ2182318.1"/>
    <property type="molecule type" value="Genomic_DNA"/>
</dbReference>
<gene>
    <name evidence="6" type="ORF">MTR62_06330</name>
</gene>